<dbReference type="GO" id="GO:0005634">
    <property type="term" value="C:nucleus"/>
    <property type="evidence" value="ECO:0007669"/>
    <property type="project" value="UniProtKB-SubCell"/>
</dbReference>
<feature type="region of interest" description="Disordered" evidence="8">
    <location>
        <begin position="260"/>
        <end position="279"/>
    </location>
</feature>
<feature type="compositionally biased region" description="Acidic residues" evidence="8">
    <location>
        <begin position="892"/>
        <end position="907"/>
    </location>
</feature>
<evidence type="ECO:0000256" key="1">
    <source>
        <dbReference type="ARBA" id="ARBA00004123"/>
    </source>
</evidence>
<dbReference type="PANTHER" id="PTHR32166">
    <property type="entry name" value="OSJNBA0013A04.12 PROTEIN"/>
    <property type="match status" value="1"/>
</dbReference>
<dbReference type="Proteomes" id="UP000811246">
    <property type="component" value="Chromosome 1"/>
</dbReference>
<organism evidence="10 11">
    <name type="scientific">Carya illinoinensis</name>
    <name type="common">Pecan</name>
    <dbReference type="NCBI Taxonomy" id="32201"/>
    <lineage>
        <taxon>Eukaryota</taxon>
        <taxon>Viridiplantae</taxon>
        <taxon>Streptophyta</taxon>
        <taxon>Embryophyta</taxon>
        <taxon>Tracheophyta</taxon>
        <taxon>Spermatophyta</taxon>
        <taxon>Magnoliopsida</taxon>
        <taxon>eudicotyledons</taxon>
        <taxon>Gunneridae</taxon>
        <taxon>Pentapetalae</taxon>
        <taxon>rosids</taxon>
        <taxon>fabids</taxon>
        <taxon>Fagales</taxon>
        <taxon>Juglandaceae</taxon>
        <taxon>Carya</taxon>
    </lineage>
</organism>
<evidence type="ECO:0000256" key="7">
    <source>
        <dbReference type="PROSITE-ProRule" id="PRU00027"/>
    </source>
</evidence>
<name>A0A922G2S5_CARIL</name>
<evidence type="ECO:0000313" key="11">
    <source>
        <dbReference type="Proteomes" id="UP000811246"/>
    </source>
</evidence>
<dbReference type="EMBL" id="CM031825">
    <property type="protein sequence ID" value="KAG6731425.1"/>
    <property type="molecule type" value="Genomic_DNA"/>
</dbReference>
<feature type="region of interest" description="Disordered" evidence="8">
    <location>
        <begin position="73"/>
        <end position="97"/>
    </location>
</feature>
<dbReference type="SUPFAM" id="SSF53098">
    <property type="entry name" value="Ribonuclease H-like"/>
    <property type="match status" value="1"/>
</dbReference>
<dbReference type="InterPro" id="IPR007021">
    <property type="entry name" value="DUF659"/>
</dbReference>
<evidence type="ECO:0000256" key="4">
    <source>
        <dbReference type="ARBA" id="ARBA00022833"/>
    </source>
</evidence>
<dbReference type="InterPro" id="IPR012337">
    <property type="entry name" value="RNaseH-like_sf"/>
</dbReference>
<gene>
    <name evidence="10" type="ORF">I3842_01G128500</name>
</gene>
<feature type="domain" description="BED-type" evidence="9">
    <location>
        <begin position="139"/>
        <end position="195"/>
    </location>
</feature>
<reference evidence="10" key="1">
    <citation type="submission" date="2021-01" db="EMBL/GenBank/DDBJ databases">
        <authorList>
            <person name="Lovell J.T."/>
            <person name="Bentley N."/>
            <person name="Bhattarai G."/>
            <person name="Jenkins J.W."/>
            <person name="Sreedasyam A."/>
            <person name="Alarcon Y."/>
            <person name="Bock C."/>
            <person name="Boston L."/>
            <person name="Carlson J."/>
            <person name="Cervantes K."/>
            <person name="Clermont K."/>
            <person name="Krom N."/>
            <person name="Kubenka K."/>
            <person name="Mamidi S."/>
            <person name="Mattison C."/>
            <person name="Monteros M."/>
            <person name="Pisani C."/>
            <person name="Plott C."/>
            <person name="Rajasekar S."/>
            <person name="Rhein H.S."/>
            <person name="Rohla C."/>
            <person name="Song M."/>
            <person name="Hilaire R.S."/>
            <person name="Shu S."/>
            <person name="Wells L."/>
            <person name="Wang X."/>
            <person name="Webber J."/>
            <person name="Heerema R.J."/>
            <person name="Klein P."/>
            <person name="Conner P."/>
            <person name="Grauke L."/>
            <person name="Grimwood J."/>
            <person name="Schmutz J."/>
            <person name="Randall J.J."/>
        </authorList>
    </citation>
    <scope>NUCLEOTIDE SEQUENCE</scope>
    <source>
        <tissue evidence="10">Leaf</tissue>
    </source>
</reference>
<dbReference type="GO" id="GO:0003677">
    <property type="term" value="F:DNA binding"/>
    <property type="evidence" value="ECO:0007669"/>
    <property type="project" value="UniProtKB-KW"/>
</dbReference>
<keyword evidence="2" id="KW-0479">Metal-binding</keyword>
<keyword evidence="6" id="KW-0539">Nucleus</keyword>
<comment type="caution">
    <text evidence="10">The sequence shown here is derived from an EMBL/GenBank/DDBJ whole genome shotgun (WGS) entry which is preliminary data.</text>
</comment>
<feature type="region of interest" description="Disordered" evidence="8">
    <location>
        <begin position="884"/>
        <end position="907"/>
    </location>
</feature>
<dbReference type="Pfam" id="PF05699">
    <property type="entry name" value="Dimer_Tnp_hAT"/>
    <property type="match status" value="1"/>
</dbReference>
<dbReference type="OrthoDB" id="1712654at2759"/>
<evidence type="ECO:0000256" key="2">
    <source>
        <dbReference type="ARBA" id="ARBA00022723"/>
    </source>
</evidence>
<evidence type="ECO:0000256" key="6">
    <source>
        <dbReference type="ARBA" id="ARBA00023242"/>
    </source>
</evidence>
<dbReference type="PROSITE" id="PS50808">
    <property type="entry name" value="ZF_BED"/>
    <property type="match status" value="2"/>
</dbReference>
<proteinExistence type="predicted"/>
<comment type="subcellular location">
    <subcellularLocation>
        <location evidence="1">Nucleus</location>
    </subcellularLocation>
</comment>
<dbReference type="GO" id="GO:0046983">
    <property type="term" value="F:protein dimerization activity"/>
    <property type="evidence" value="ECO:0007669"/>
    <property type="project" value="InterPro"/>
</dbReference>
<dbReference type="GO" id="GO:0008270">
    <property type="term" value="F:zinc ion binding"/>
    <property type="evidence" value="ECO:0007669"/>
    <property type="project" value="UniProtKB-KW"/>
</dbReference>
<keyword evidence="5" id="KW-0238">DNA-binding</keyword>
<evidence type="ECO:0000256" key="3">
    <source>
        <dbReference type="ARBA" id="ARBA00022771"/>
    </source>
</evidence>
<feature type="domain" description="BED-type" evidence="9">
    <location>
        <begin position="10"/>
        <end position="66"/>
    </location>
</feature>
<dbReference type="InterPro" id="IPR008906">
    <property type="entry name" value="HATC_C_dom"/>
</dbReference>
<keyword evidence="3 7" id="KW-0863">Zinc-finger</keyword>
<evidence type="ECO:0000259" key="9">
    <source>
        <dbReference type="PROSITE" id="PS50808"/>
    </source>
</evidence>
<dbReference type="InterPro" id="IPR003656">
    <property type="entry name" value="Znf_BED"/>
</dbReference>
<evidence type="ECO:0000256" key="5">
    <source>
        <dbReference type="ARBA" id="ARBA00023125"/>
    </source>
</evidence>
<sequence length="907" mass="103737">MIEFMARSCGIVDPGWEHGIAQDERKKKVKCNYCGKIVSGGIYRLKQHLARVSGEVTYCDKAPEEVYLRMKENLKGSRSNKKARQSEDERQVHSNFHSNYDDEEVHVGYRSKGKQLMVDRNSYTDRNLAGSLNPLRSLGYVDPGWEHGVAQDERKKKVKCNYCEKIVSGGINRFKQHLARIPGEVAPCRHAPEDVYLTIKENMKWHRTGRRHRQTDTSELSAFFMLTDNENEGNEKDDVALHQLSKESLIDGDRRFGKDSRRAIKGMSPSSGSEPSYKRSRLDSLFLKTPKTQTPQSYKQVKVNTGSNKKLGNEITSAICKFFYYAGIPLQAADSIYFHKMLELAGQHAQSLICPPNQLISDRVLQEELATIKNYLVEYKASWAITGCSIMADSWKDTQGRTLINFLASCPHSVYFVTSVDATDVVEDASSLFKLMDKVVEEIGEENIVQVVITENTPSYKAAGKMLEEKRRNLFWTPCATSCIDRMLEDFLKIRCVGECMEKGRQIAKVIYNQIWLLNLMKNEFTEGQELLRPAVTRCASSFATLQSLRDHKVGLRKMFVSNKWISSQFSKSDLGKEVENIVLNSTFWKKVQYVLKSVDPIMQVLQKVDNGESLSMPSLYNDMYRAKLAIKSIHGDDLRKYGPFWNAIDHHWNSLFYHPLYMAAYFLNPSYRYHPDFMAHSEVMRGLNECIVRLEPDNLRRISASMQISDYNSAKADFGTELAISTRTELDPAAWWQQHGISSLELQRIAVRILSQTCSSFGCEHNWSIFDQIYSRRHNRLAQKRLNDLTYVHYNLRLRERQLNKRPNGISLDNVLVERLLHDWIVEAEKQALPEDEEILYNGMKQVDTDDNDSVDYQDGTIEARKGSVEMVALADVQSSVVNPANAGAAPDDDADIDFFDDDLSD</sequence>
<dbReference type="Pfam" id="PF02892">
    <property type="entry name" value="zf-BED"/>
    <property type="match status" value="2"/>
</dbReference>
<dbReference type="PANTHER" id="PTHR32166:SF105">
    <property type="entry name" value="HAT DIMERIZATION DOMAIN-CONTAINING PROTEIN"/>
    <property type="match status" value="1"/>
</dbReference>
<dbReference type="AlphaFoldDB" id="A0A922G2S5"/>
<accession>A0A922G2S5</accession>
<dbReference type="Pfam" id="PF04937">
    <property type="entry name" value="DUF659"/>
    <property type="match status" value="1"/>
</dbReference>
<evidence type="ECO:0000256" key="8">
    <source>
        <dbReference type="SAM" id="MobiDB-lite"/>
    </source>
</evidence>
<protein>
    <recommendedName>
        <fullName evidence="9">BED-type domain-containing protein</fullName>
    </recommendedName>
</protein>
<keyword evidence="4" id="KW-0862">Zinc</keyword>
<evidence type="ECO:0000313" key="10">
    <source>
        <dbReference type="EMBL" id="KAG6731425.1"/>
    </source>
</evidence>